<dbReference type="Proteomes" id="UP000683000">
    <property type="component" value="Unassembled WGS sequence"/>
</dbReference>
<reference evidence="1" key="1">
    <citation type="submission" date="2021-03" db="EMBL/GenBank/DDBJ databases">
        <title>Evolutionary innovations through gain and loss of genes in the ectomycorrhizal Boletales.</title>
        <authorList>
            <person name="Wu G."/>
            <person name="Miyauchi S."/>
            <person name="Morin E."/>
            <person name="Yang Z.-L."/>
            <person name="Xu J."/>
            <person name="Martin F.M."/>
        </authorList>
    </citation>
    <scope>NUCLEOTIDE SEQUENCE</scope>
    <source>
        <strain evidence="1">BR01</strain>
    </source>
</reference>
<evidence type="ECO:0000313" key="2">
    <source>
        <dbReference type="Proteomes" id="UP000683000"/>
    </source>
</evidence>
<evidence type="ECO:0000313" key="1">
    <source>
        <dbReference type="EMBL" id="KAG6373200.1"/>
    </source>
</evidence>
<organism evidence="1 2">
    <name type="scientific">Boletus reticuloceps</name>
    <dbReference type="NCBI Taxonomy" id="495285"/>
    <lineage>
        <taxon>Eukaryota</taxon>
        <taxon>Fungi</taxon>
        <taxon>Dikarya</taxon>
        <taxon>Basidiomycota</taxon>
        <taxon>Agaricomycotina</taxon>
        <taxon>Agaricomycetes</taxon>
        <taxon>Agaricomycetidae</taxon>
        <taxon>Boletales</taxon>
        <taxon>Boletineae</taxon>
        <taxon>Boletaceae</taxon>
        <taxon>Boletoideae</taxon>
        <taxon>Boletus</taxon>
    </lineage>
</organism>
<dbReference type="AlphaFoldDB" id="A0A8I2YJS9"/>
<comment type="caution">
    <text evidence="1">The sequence shown here is derived from an EMBL/GenBank/DDBJ whole genome shotgun (WGS) entry which is preliminary data.</text>
</comment>
<name>A0A8I2YJS9_9AGAM</name>
<proteinExistence type="predicted"/>
<keyword evidence="2" id="KW-1185">Reference proteome</keyword>
<protein>
    <submittedName>
        <fullName evidence="1">Uncharacterized protein</fullName>
    </submittedName>
</protein>
<sequence>MPDSEVLRHIVHNCQLMTSASTKGTTLHPTERVFTLSDLERWSDNPNGLGPVGTALRERILAVQEGREKYKGRGSCASDARTLDGAMAMVMTLDESLND</sequence>
<dbReference type="OrthoDB" id="1732691at2759"/>
<gene>
    <name evidence="1" type="ORF">JVT61DRAFT_6821</name>
</gene>
<dbReference type="EMBL" id="JAGFBS010000023">
    <property type="protein sequence ID" value="KAG6373200.1"/>
    <property type="molecule type" value="Genomic_DNA"/>
</dbReference>
<accession>A0A8I2YJS9</accession>